<protein>
    <recommendedName>
        <fullName evidence="3">Transcription factor CBF/NF-Y/archaeal histone domain-containing protein</fullName>
    </recommendedName>
</protein>
<dbReference type="CDD" id="cd22929">
    <property type="entry name" value="HFD_POLE4-like"/>
    <property type="match status" value="1"/>
</dbReference>
<keyword evidence="2" id="KW-0539">Nucleus</keyword>
<dbReference type="GO" id="GO:0008622">
    <property type="term" value="C:epsilon DNA polymerase complex"/>
    <property type="evidence" value="ECO:0007669"/>
    <property type="project" value="TreeGrafter"/>
</dbReference>
<evidence type="ECO:0000256" key="1">
    <source>
        <dbReference type="ARBA" id="ARBA00004123"/>
    </source>
</evidence>
<dbReference type="Gene3D" id="1.10.20.10">
    <property type="entry name" value="Histone, subunit A"/>
    <property type="match status" value="1"/>
</dbReference>
<dbReference type="InterPro" id="IPR009072">
    <property type="entry name" value="Histone-fold"/>
</dbReference>
<dbReference type="InterPro" id="IPR003958">
    <property type="entry name" value="CBFA_NFYB_domain"/>
</dbReference>
<comment type="subcellular location">
    <subcellularLocation>
        <location evidence="1">Nucleus</location>
    </subcellularLocation>
</comment>
<name>A0A238BPH3_9BILA</name>
<feature type="domain" description="Transcription factor CBF/NF-Y/archaeal histone" evidence="3">
    <location>
        <begin position="23"/>
        <end position="86"/>
    </location>
</feature>
<evidence type="ECO:0000259" key="3">
    <source>
        <dbReference type="Pfam" id="PF00808"/>
    </source>
</evidence>
<dbReference type="GO" id="GO:0046982">
    <property type="term" value="F:protein heterodimerization activity"/>
    <property type="evidence" value="ECO:0007669"/>
    <property type="project" value="InterPro"/>
</dbReference>
<dbReference type="EMBL" id="KZ270091">
    <property type="protein sequence ID" value="OZC06550.1"/>
    <property type="molecule type" value="Genomic_DNA"/>
</dbReference>
<accession>A0A238BPH3</accession>
<dbReference type="Pfam" id="PF00808">
    <property type="entry name" value="CBFD_NFYB_HMF"/>
    <property type="match status" value="1"/>
</dbReference>
<keyword evidence="5" id="KW-1185">Reference proteome</keyword>
<organism evidence="4 5">
    <name type="scientific">Onchocerca flexuosa</name>
    <dbReference type="NCBI Taxonomy" id="387005"/>
    <lineage>
        <taxon>Eukaryota</taxon>
        <taxon>Metazoa</taxon>
        <taxon>Ecdysozoa</taxon>
        <taxon>Nematoda</taxon>
        <taxon>Chromadorea</taxon>
        <taxon>Rhabditida</taxon>
        <taxon>Spirurina</taxon>
        <taxon>Spiruromorpha</taxon>
        <taxon>Filarioidea</taxon>
        <taxon>Onchocercidae</taxon>
        <taxon>Onchocerca</taxon>
    </lineage>
</organism>
<evidence type="ECO:0000313" key="5">
    <source>
        <dbReference type="Proteomes" id="UP000242913"/>
    </source>
</evidence>
<dbReference type="PANTHER" id="PTHR10252">
    <property type="entry name" value="HISTONE-LIKE TRANSCRIPTION FACTOR CCAAT-RELATED"/>
    <property type="match status" value="1"/>
</dbReference>
<reference evidence="4 5" key="1">
    <citation type="submission" date="2015-12" db="EMBL/GenBank/DDBJ databases">
        <title>Draft genome of the nematode, Onchocerca flexuosa.</title>
        <authorList>
            <person name="Mitreva M."/>
        </authorList>
    </citation>
    <scope>NUCLEOTIDE SEQUENCE [LARGE SCALE GENOMIC DNA]</scope>
    <source>
        <strain evidence="4">Red Deer</strain>
    </source>
</reference>
<dbReference type="PANTHER" id="PTHR10252:SF79">
    <property type="entry name" value="DNA POLYMERASE EPSILON SUBUNIT 4"/>
    <property type="match status" value="1"/>
</dbReference>
<proteinExistence type="predicted"/>
<gene>
    <name evidence="4" type="ORF">X798_06467</name>
</gene>
<sequence length="279" mass="31322">MNCFQCRKMDDSATSANSALRTQLPITRVRKIFRLDSNCTIISSEAVQLLTLATERFVGLLAKVAYGQAVFDKRKTLQLRDLEFCIKNYEPFSFLDGALDGWPEINEGKHDVGSRSSFATAAKILEGISSFDADEEQKDLNVDVSGLNDEIFGFDESLEGTVSTESPFDNQLDKKLSNAVLAKNTEMAEDVFARTESLKREVFGHYGYYLPMNSTVATLIQTDSVEVEADMMRSKQREEEMEITQVIDTSSQYDSLNRTDFETAMDTAEVLPNTQPFNN</sequence>
<dbReference type="SUPFAM" id="SSF47113">
    <property type="entry name" value="Histone-fold"/>
    <property type="match status" value="1"/>
</dbReference>
<dbReference type="Proteomes" id="UP000242913">
    <property type="component" value="Unassembled WGS sequence"/>
</dbReference>
<dbReference type="GO" id="GO:0006261">
    <property type="term" value="P:DNA-templated DNA replication"/>
    <property type="evidence" value="ECO:0007669"/>
    <property type="project" value="TreeGrafter"/>
</dbReference>
<dbReference type="OrthoDB" id="636685at2759"/>
<evidence type="ECO:0000313" key="4">
    <source>
        <dbReference type="EMBL" id="OZC06550.1"/>
    </source>
</evidence>
<dbReference type="AlphaFoldDB" id="A0A238BPH3"/>
<evidence type="ECO:0000256" key="2">
    <source>
        <dbReference type="ARBA" id="ARBA00023242"/>
    </source>
</evidence>
<dbReference type="InterPro" id="IPR050568">
    <property type="entry name" value="Transcr_DNA_Rep_Reg"/>
</dbReference>